<evidence type="ECO:0000313" key="4">
    <source>
        <dbReference type="EMBL" id="OMG80708.1"/>
    </source>
</evidence>
<reference evidence="4 5" key="1">
    <citation type="submission" date="2016-09" db="EMBL/GenBank/DDBJ databases">
        <title>Phylogenomics of Achromobacter.</title>
        <authorList>
            <person name="Jeukens J."/>
            <person name="Freschi L."/>
            <person name="Vincent A.T."/>
            <person name="Emond-Rheault J.-G."/>
            <person name="Kukavica-Ibrulj I."/>
            <person name="Charette S.J."/>
            <person name="Levesque R.C."/>
        </authorList>
    </citation>
    <scope>NUCLEOTIDE SEQUENCE [LARGE SCALE GENOMIC DNA]</scope>
    <source>
        <strain evidence="4 5">AUS488</strain>
    </source>
</reference>
<dbReference type="Gene3D" id="6.10.250.140">
    <property type="match status" value="1"/>
</dbReference>
<comment type="caution">
    <text evidence="4">The sequence shown here is derived from an EMBL/GenBank/DDBJ whole genome shotgun (WGS) entry which is preliminary data.</text>
</comment>
<name>A0A1R1JMZ5_ALCXX</name>
<dbReference type="InterPro" id="IPR056090">
    <property type="entry name" value="DUF7673"/>
</dbReference>
<dbReference type="Pfam" id="PF02195">
    <property type="entry name" value="ParB_N"/>
    <property type="match status" value="1"/>
</dbReference>
<dbReference type="CDD" id="cd16398">
    <property type="entry name" value="KorB_N_like"/>
    <property type="match status" value="1"/>
</dbReference>
<dbReference type="InterPro" id="IPR036086">
    <property type="entry name" value="ParB/Sulfiredoxin_sf"/>
</dbReference>
<dbReference type="EMBL" id="MJMN01000035">
    <property type="protein sequence ID" value="OMG80708.1"/>
    <property type="molecule type" value="Genomic_DNA"/>
</dbReference>
<accession>A0A1R1JMZ5</accession>
<dbReference type="PANTHER" id="PTHR33375">
    <property type="entry name" value="CHROMOSOME-PARTITIONING PROTEIN PARB-RELATED"/>
    <property type="match status" value="1"/>
</dbReference>
<dbReference type="InterPro" id="IPR042075">
    <property type="entry name" value="KorB_DNA-db"/>
</dbReference>
<organism evidence="4 5">
    <name type="scientific">Alcaligenes xylosoxydans xylosoxydans</name>
    <name type="common">Achromobacter xylosoxidans</name>
    <dbReference type="NCBI Taxonomy" id="85698"/>
    <lineage>
        <taxon>Bacteria</taxon>
        <taxon>Pseudomonadati</taxon>
        <taxon>Pseudomonadota</taxon>
        <taxon>Betaproteobacteria</taxon>
        <taxon>Burkholderiales</taxon>
        <taxon>Alcaligenaceae</taxon>
        <taxon>Achromobacter</taxon>
    </lineage>
</organism>
<dbReference type="SMART" id="SM00470">
    <property type="entry name" value="ParB"/>
    <property type="match status" value="1"/>
</dbReference>
<comment type="similarity">
    <text evidence="1">Belongs to the ParB family.</text>
</comment>
<dbReference type="SUPFAM" id="SSF110849">
    <property type="entry name" value="ParB/Sulfiredoxin"/>
    <property type="match status" value="1"/>
</dbReference>
<proteinExistence type="inferred from homology"/>
<dbReference type="Pfam" id="PF24720">
    <property type="entry name" value="DUF7673"/>
    <property type="match status" value="1"/>
</dbReference>
<dbReference type="OrthoDB" id="9796891at2"/>
<dbReference type="GO" id="GO:0003677">
    <property type="term" value="F:DNA binding"/>
    <property type="evidence" value="ECO:0007669"/>
    <property type="project" value="InterPro"/>
</dbReference>
<feature type="domain" description="ParB-like N-terminal" evidence="3">
    <location>
        <begin position="34"/>
        <end position="133"/>
    </location>
</feature>
<sequence length="418" mass="46311">MTSASHITPGGLDLDGLGDLASLLDGPKQAEGYKMYDVARIHPDKNNKRRAGNQGLTKESIGEMAASIQERQSHGKRGVMVPISLRPHPTIPGDFIINHGHRRYLGTIEAGLQQIPGHEDHDFDDFDQVIENLQREKLNGRELADFIGGKLAEGMTQADIARKLGKSKAWVSMHVSMLSLPEPVADAVANGQLTDVTLAKELAVAHREDPKAVEVLLQSPEKRPTRAEVKEIRNSAKAKGKEQPASGHQRAAGETQSAEDANRIIRQASTYVLLKDNAGTSRQAPETSPSAQAAFAKMREDLSRELAERPARMEAGEAALKRLLPIAQRDTGQSQVIARFLLNLYNGNRFPFDNTDLRRLDNDLLEDCIAVLRMDACKQQEVHLHFEHGSKIWETLAKDWGFRDFYGEDSWRTTNANV</sequence>
<evidence type="ECO:0000256" key="1">
    <source>
        <dbReference type="ARBA" id="ARBA00006295"/>
    </source>
</evidence>
<dbReference type="InterPro" id="IPR003115">
    <property type="entry name" value="ParB_N"/>
</dbReference>
<dbReference type="InterPro" id="IPR050336">
    <property type="entry name" value="Chromosome_partition/occlusion"/>
</dbReference>
<evidence type="ECO:0000256" key="2">
    <source>
        <dbReference type="SAM" id="MobiDB-lite"/>
    </source>
</evidence>
<dbReference type="Pfam" id="PF08535">
    <property type="entry name" value="KorB"/>
    <property type="match status" value="1"/>
</dbReference>
<feature type="region of interest" description="Disordered" evidence="2">
    <location>
        <begin position="218"/>
        <end position="261"/>
    </location>
</feature>
<dbReference type="InterPro" id="IPR013741">
    <property type="entry name" value="KorB_domain"/>
</dbReference>
<protein>
    <recommendedName>
        <fullName evidence="3">ParB-like N-terminal domain-containing protein</fullName>
    </recommendedName>
</protein>
<dbReference type="Gene3D" id="3.90.1530.30">
    <property type="match status" value="1"/>
</dbReference>
<dbReference type="SUPFAM" id="SSF109709">
    <property type="entry name" value="KorB DNA-binding domain-like"/>
    <property type="match status" value="1"/>
</dbReference>
<dbReference type="GO" id="GO:0005694">
    <property type="term" value="C:chromosome"/>
    <property type="evidence" value="ECO:0007669"/>
    <property type="project" value="TreeGrafter"/>
</dbReference>
<feature type="compositionally biased region" description="Basic and acidic residues" evidence="2">
    <location>
        <begin position="220"/>
        <end position="242"/>
    </location>
</feature>
<dbReference type="Gene3D" id="1.10.10.730">
    <property type="entry name" value="KorB DNA-binding domain"/>
    <property type="match status" value="1"/>
</dbReference>
<dbReference type="PANTHER" id="PTHR33375:SF1">
    <property type="entry name" value="CHROMOSOME-PARTITIONING PROTEIN PARB-RELATED"/>
    <property type="match status" value="1"/>
</dbReference>
<gene>
    <name evidence="4" type="ORF">BIZ92_12520</name>
</gene>
<dbReference type="GO" id="GO:0007059">
    <property type="term" value="P:chromosome segregation"/>
    <property type="evidence" value="ECO:0007669"/>
    <property type="project" value="TreeGrafter"/>
</dbReference>
<evidence type="ECO:0000313" key="5">
    <source>
        <dbReference type="Proteomes" id="UP000187251"/>
    </source>
</evidence>
<dbReference type="Proteomes" id="UP000187251">
    <property type="component" value="Unassembled WGS sequence"/>
</dbReference>
<dbReference type="NCBIfam" id="TIGR00180">
    <property type="entry name" value="parB_part"/>
    <property type="match status" value="1"/>
</dbReference>
<evidence type="ECO:0000259" key="3">
    <source>
        <dbReference type="SMART" id="SM00470"/>
    </source>
</evidence>
<dbReference type="AlphaFoldDB" id="A0A1R1JMZ5"/>
<dbReference type="InterPro" id="IPR004437">
    <property type="entry name" value="ParB/RepB/Spo0J"/>
</dbReference>
<dbReference type="RefSeq" id="WP_076414513.1">
    <property type="nucleotide sequence ID" value="NZ_MJMN01000035.1"/>
</dbReference>